<evidence type="ECO:0000313" key="3">
    <source>
        <dbReference type="Proteomes" id="UP001158576"/>
    </source>
</evidence>
<keyword evidence="3" id="KW-1185">Reference proteome</keyword>
<reference evidence="2 3" key="1">
    <citation type="submission" date="2021-04" db="EMBL/GenBank/DDBJ databases">
        <authorList>
            <person name="Bliznina A."/>
        </authorList>
    </citation>
    <scope>NUCLEOTIDE SEQUENCE [LARGE SCALE GENOMIC DNA]</scope>
</reference>
<evidence type="ECO:0000256" key="1">
    <source>
        <dbReference type="SAM" id="MobiDB-lite"/>
    </source>
</evidence>
<feature type="region of interest" description="Disordered" evidence="1">
    <location>
        <begin position="27"/>
        <end position="58"/>
    </location>
</feature>
<feature type="region of interest" description="Disordered" evidence="1">
    <location>
        <begin position="67"/>
        <end position="86"/>
    </location>
</feature>
<dbReference type="Proteomes" id="UP001158576">
    <property type="component" value="Chromosome 2"/>
</dbReference>
<organism evidence="2 3">
    <name type="scientific">Oikopleura dioica</name>
    <name type="common">Tunicate</name>
    <dbReference type="NCBI Taxonomy" id="34765"/>
    <lineage>
        <taxon>Eukaryota</taxon>
        <taxon>Metazoa</taxon>
        <taxon>Chordata</taxon>
        <taxon>Tunicata</taxon>
        <taxon>Appendicularia</taxon>
        <taxon>Copelata</taxon>
        <taxon>Oikopleuridae</taxon>
        <taxon>Oikopleura</taxon>
    </lineage>
</organism>
<accession>A0ABN7TAU9</accession>
<dbReference type="EMBL" id="OU015567">
    <property type="protein sequence ID" value="CAG5111623.1"/>
    <property type="molecule type" value="Genomic_DNA"/>
</dbReference>
<proteinExistence type="predicted"/>
<sequence length="86" mass="10351">MAIFRLKMGVNYNNLKDLRDKAKRKIEQRKKRQMEKRTQNNPAQITENAPRDTQKTIPVKNLTEIFEKLSSQENPRKRKHEEEEKS</sequence>
<evidence type="ECO:0000313" key="2">
    <source>
        <dbReference type="EMBL" id="CAG5111623.1"/>
    </source>
</evidence>
<protein>
    <submittedName>
        <fullName evidence="2">Oidioi.mRNA.OKI2018_I69.chr2.g5909.t1.cds</fullName>
    </submittedName>
</protein>
<name>A0ABN7TAU9_OIKDI</name>
<gene>
    <name evidence="2" type="ORF">OKIOD_LOCUS14674</name>
</gene>